<accession>A0A7S3EKH7</accession>
<dbReference type="InterPro" id="IPR002833">
    <property type="entry name" value="PTH2"/>
</dbReference>
<proteinExistence type="predicted"/>
<keyword evidence="2" id="KW-0378">Hydrolase</keyword>
<evidence type="ECO:0000256" key="1">
    <source>
        <dbReference type="ARBA" id="ARBA00013260"/>
    </source>
</evidence>
<dbReference type="Pfam" id="PF01981">
    <property type="entry name" value="PTH2"/>
    <property type="match status" value="1"/>
</dbReference>
<dbReference type="EMBL" id="HBHW01037144">
    <property type="protein sequence ID" value="CAE0060493.1"/>
    <property type="molecule type" value="Transcribed_RNA"/>
</dbReference>
<evidence type="ECO:0000256" key="2">
    <source>
        <dbReference type="ARBA" id="ARBA00022801"/>
    </source>
</evidence>
<evidence type="ECO:0000313" key="4">
    <source>
        <dbReference type="EMBL" id="CAE0060493.1"/>
    </source>
</evidence>
<dbReference type="CDD" id="cd02429">
    <property type="entry name" value="PTH2_like"/>
    <property type="match status" value="1"/>
</dbReference>
<reference evidence="4" key="1">
    <citation type="submission" date="2021-01" db="EMBL/GenBank/DDBJ databases">
        <authorList>
            <person name="Corre E."/>
            <person name="Pelletier E."/>
            <person name="Niang G."/>
            <person name="Scheremetjew M."/>
            <person name="Finn R."/>
            <person name="Kale V."/>
            <person name="Holt S."/>
            <person name="Cochrane G."/>
            <person name="Meng A."/>
            <person name="Brown T."/>
            <person name="Cohen L."/>
        </authorList>
    </citation>
    <scope>NUCLEOTIDE SEQUENCE</scope>
    <source>
        <strain evidence="4">CCMP 769</strain>
    </source>
</reference>
<sequence>MVAFLRSTGTSLVLRQSGQICPRRKINIMSAAGSLDEEPMLQYVLVRRDLMTDMQWPLGSVITQGVHAAVGALWTYREHEDTKKYCSQSGGLETSASFSGDISDQMHTVVLGAKNEAELIKLAETLDNADKSYALWREHPENICTALATKPYHKSEIQPYFKKFRLLK</sequence>
<evidence type="ECO:0000256" key="3">
    <source>
        <dbReference type="ARBA" id="ARBA00048707"/>
    </source>
</evidence>
<comment type="catalytic activity">
    <reaction evidence="3">
        <text>an N-acyl-L-alpha-aminoacyl-tRNA + H2O = an N-acyl-L-amino acid + a tRNA + H(+)</text>
        <dbReference type="Rhea" id="RHEA:54448"/>
        <dbReference type="Rhea" id="RHEA-COMP:10123"/>
        <dbReference type="Rhea" id="RHEA-COMP:13883"/>
        <dbReference type="ChEBI" id="CHEBI:15377"/>
        <dbReference type="ChEBI" id="CHEBI:15378"/>
        <dbReference type="ChEBI" id="CHEBI:59874"/>
        <dbReference type="ChEBI" id="CHEBI:78442"/>
        <dbReference type="ChEBI" id="CHEBI:138191"/>
        <dbReference type="EC" id="3.1.1.29"/>
    </reaction>
</comment>
<organism evidence="4">
    <name type="scientific">Rhodosorus marinus</name>
    <dbReference type="NCBI Taxonomy" id="101924"/>
    <lineage>
        <taxon>Eukaryota</taxon>
        <taxon>Rhodophyta</taxon>
        <taxon>Stylonematophyceae</taxon>
        <taxon>Stylonematales</taxon>
        <taxon>Stylonemataceae</taxon>
        <taxon>Rhodosorus</taxon>
    </lineage>
</organism>
<dbReference type="Gene3D" id="3.40.1490.10">
    <property type="entry name" value="Bit1"/>
    <property type="match status" value="1"/>
</dbReference>
<name>A0A7S3EKH7_9RHOD</name>
<dbReference type="AlphaFoldDB" id="A0A7S3EKH7"/>
<dbReference type="GO" id="GO:0004045">
    <property type="term" value="F:peptidyl-tRNA hydrolase activity"/>
    <property type="evidence" value="ECO:0007669"/>
    <property type="project" value="UniProtKB-EC"/>
</dbReference>
<dbReference type="InterPro" id="IPR023476">
    <property type="entry name" value="Pep_tRNA_hydro_II_dom_sf"/>
</dbReference>
<protein>
    <recommendedName>
        <fullName evidence="1">peptidyl-tRNA hydrolase</fullName>
        <ecNumber evidence="1">3.1.1.29</ecNumber>
    </recommendedName>
</protein>
<dbReference type="PANTHER" id="PTHR46194">
    <property type="entry name" value="PEPTIDYL-TRNA HYDROLASE PTRHD1-RELATED"/>
    <property type="match status" value="1"/>
</dbReference>
<dbReference type="SUPFAM" id="SSF102462">
    <property type="entry name" value="Peptidyl-tRNA hydrolase II"/>
    <property type="match status" value="1"/>
</dbReference>
<dbReference type="EMBL" id="HBHW01037154">
    <property type="protein sequence ID" value="CAE0060502.1"/>
    <property type="molecule type" value="Transcribed_RNA"/>
</dbReference>
<evidence type="ECO:0000313" key="5">
    <source>
        <dbReference type="EMBL" id="CAE0060502.1"/>
    </source>
</evidence>
<dbReference type="PANTHER" id="PTHR46194:SF1">
    <property type="entry name" value="PEPTIDYL-TRNA HYDROLASE PTRHD1-RELATED"/>
    <property type="match status" value="1"/>
</dbReference>
<dbReference type="EC" id="3.1.1.29" evidence="1"/>
<gene>
    <name evidence="4" type="ORF">RMAR00112_LOCUS28559</name>
    <name evidence="5" type="ORF">RMAR00112_LOCUS28568</name>
</gene>
<dbReference type="InterPro" id="IPR042237">
    <property type="entry name" value="PTRHD1"/>
</dbReference>